<name>A0AAD3XT52_NEPGR</name>
<feature type="compositionally biased region" description="Basic residues" evidence="1">
    <location>
        <begin position="273"/>
        <end position="297"/>
    </location>
</feature>
<organism evidence="2 3">
    <name type="scientific">Nepenthes gracilis</name>
    <name type="common">Slender pitcher plant</name>
    <dbReference type="NCBI Taxonomy" id="150966"/>
    <lineage>
        <taxon>Eukaryota</taxon>
        <taxon>Viridiplantae</taxon>
        <taxon>Streptophyta</taxon>
        <taxon>Embryophyta</taxon>
        <taxon>Tracheophyta</taxon>
        <taxon>Spermatophyta</taxon>
        <taxon>Magnoliopsida</taxon>
        <taxon>eudicotyledons</taxon>
        <taxon>Gunneridae</taxon>
        <taxon>Pentapetalae</taxon>
        <taxon>Caryophyllales</taxon>
        <taxon>Nepenthaceae</taxon>
        <taxon>Nepenthes</taxon>
    </lineage>
</organism>
<protein>
    <submittedName>
        <fullName evidence="2">Uncharacterized protein</fullName>
    </submittedName>
</protein>
<dbReference type="Proteomes" id="UP001279734">
    <property type="component" value="Unassembled WGS sequence"/>
</dbReference>
<comment type="caution">
    <text evidence="2">The sequence shown here is derived from an EMBL/GenBank/DDBJ whole genome shotgun (WGS) entry which is preliminary data.</text>
</comment>
<evidence type="ECO:0000256" key="1">
    <source>
        <dbReference type="SAM" id="MobiDB-lite"/>
    </source>
</evidence>
<dbReference type="AlphaFoldDB" id="A0AAD3XT52"/>
<evidence type="ECO:0000313" key="2">
    <source>
        <dbReference type="EMBL" id="GMH15644.1"/>
    </source>
</evidence>
<reference evidence="2" key="1">
    <citation type="submission" date="2023-05" db="EMBL/GenBank/DDBJ databases">
        <title>Nepenthes gracilis genome sequencing.</title>
        <authorList>
            <person name="Fukushima K."/>
        </authorList>
    </citation>
    <scope>NUCLEOTIDE SEQUENCE</scope>
    <source>
        <strain evidence="2">SING2019-196</strain>
    </source>
</reference>
<accession>A0AAD3XT52</accession>
<feature type="compositionally biased region" description="Basic and acidic residues" evidence="1">
    <location>
        <begin position="9"/>
        <end position="25"/>
    </location>
</feature>
<evidence type="ECO:0000313" key="3">
    <source>
        <dbReference type="Proteomes" id="UP001279734"/>
    </source>
</evidence>
<gene>
    <name evidence="2" type="ORF">Nepgr_017485</name>
</gene>
<dbReference type="EMBL" id="BSYO01000015">
    <property type="protein sequence ID" value="GMH15644.1"/>
    <property type="molecule type" value="Genomic_DNA"/>
</dbReference>
<feature type="region of interest" description="Disordered" evidence="1">
    <location>
        <begin position="1"/>
        <end position="49"/>
    </location>
</feature>
<feature type="region of interest" description="Disordered" evidence="1">
    <location>
        <begin position="226"/>
        <end position="245"/>
    </location>
</feature>
<sequence>MGHTLSQCKMEKTYKPTGRVLKDPSPRGAFTKNGSLLKKPTSKGPSTGSVRCSNTFGALNDVVDNDQHVSCLDDSNKEGVNDVIVQPLPSPVSPDINMTDINDCIIPEARNEDHFLGDLETKETGFTTKLDLESLANLTMPLGRNNVIIGCRNDISSTNGVPEEDDRSLSMSEKLVQYPKIISTTLDKTNSIISGAASEISSTSQCVFLPHPTYSYSTINKLLKGRRSGRQGHAPTIVEPEKHQAKELSTVISRTADISPIACSGISNGTPHKSPKSKSAHKKPRGVRKKSPSHPPS</sequence>
<proteinExistence type="predicted"/>
<feature type="region of interest" description="Disordered" evidence="1">
    <location>
        <begin position="261"/>
        <end position="297"/>
    </location>
</feature>
<keyword evidence="3" id="KW-1185">Reference proteome</keyword>